<dbReference type="InterPro" id="IPR036390">
    <property type="entry name" value="WH_DNA-bd_sf"/>
</dbReference>
<evidence type="ECO:0000256" key="3">
    <source>
        <dbReference type="ARBA" id="ARBA00023163"/>
    </source>
</evidence>
<keyword evidence="3" id="KW-0804">Transcription</keyword>
<evidence type="ECO:0000313" key="6">
    <source>
        <dbReference type="Proteomes" id="UP000754750"/>
    </source>
</evidence>
<comment type="caution">
    <text evidence="5">The sequence shown here is derived from an EMBL/GenBank/DDBJ whole genome shotgun (WGS) entry which is preliminary data.</text>
</comment>
<proteinExistence type="predicted"/>
<dbReference type="PANTHER" id="PTHR33204:SF38">
    <property type="entry name" value="HTH-TYPE TRANSCRIPTIONAL ACTIVATOR HXLR"/>
    <property type="match status" value="1"/>
</dbReference>
<dbReference type="GO" id="GO:0003677">
    <property type="term" value="F:DNA binding"/>
    <property type="evidence" value="ECO:0007669"/>
    <property type="project" value="UniProtKB-KW"/>
</dbReference>
<dbReference type="AlphaFoldDB" id="A0A928KRI1"/>
<organism evidence="5 6">
    <name type="scientific">Faecalispora sporosphaeroides</name>
    <dbReference type="NCBI Taxonomy" id="1549"/>
    <lineage>
        <taxon>Bacteria</taxon>
        <taxon>Bacillati</taxon>
        <taxon>Bacillota</taxon>
        <taxon>Clostridia</taxon>
        <taxon>Eubacteriales</taxon>
        <taxon>Oscillospiraceae</taxon>
        <taxon>Faecalispora</taxon>
    </lineage>
</organism>
<reference evidence="5" key="1">
    <citation type="submission" date="2019-04" db="EMBL/GenBank/DDBJ databases">
        <title>Evolution of Biomass-Degrading Anaerobic Consortia Revealed by Metagenomics.</title>
        <authorList>
            <person name="Peng X."/>
        </authorList>
    </citation>
    <scope>NUCLEOTIDE SEQUENCE</scope>
    <source>
        <strain evidence="5">SIG551</strain>
    </source>
</reference>
<dbReference type="Pfam" id="PF01638">
    <property type="entry name" value="HxlR"/>
    <property type="match status" value="1"/>
</dbReference>
<evidence type="ECO:0000259" key="4">
    <source>
        <dbReference type="PROSITE" id="PS51118"/>
    </source>
</evidence>
<sequence length="142" mass="16677">MVLTLRQSLQKRLLNGEYNCEKELTLSLMSGKWKIVILWHLGHEGPLRYGELFRLFKNISNRILTKQLRELEQDGIIYRNVFDEVPPKVEYHLTELGRTLVPIVDEMFEWGKANMQYYAELARKNVQSDSGCEEAEDGEEED</sequence>
<dbReference type="Gene3D" id="1.10.10.10">
    <property type="entry name" value="Winged helix-like DNA-binding domain superfamily/Winged helix DNA-binding domain"/>
    <property type="match status" value="1"/>
</dbReference>
<dbReference type="PANTHER" id="PTHR33204">
    <property type="entry name" value="TRANSCRIPTIONAL REGULATOR, MARR FAMILY"/>
    <property type="match status" value="1"/>
</dbReference>
<name>A0A928KRI1_9FIRM</name>
<dbReference type="PROSITE" id="PS51118">
    <property type="entry name" value="HTH_HXLR"/>
    <property type="match status" value="1"/>
</dbReference>
<gene>
    <name evidence="5" type="ORF">E7512_07420</name>
</gene>
<protein>
    <submittedName>
        <fullName evidence="5">Helix-turn-helix transcriptional regulator</fullName>
    </submittedName>
</protein>
<dbReference type="InterPro" id="IPR036388">
    <property type="entry name" value="WH-like_DNA-bd_sf"/>
</dbReference>
<accession>A0A928KRI1</accession>
<feature type="domain" description="HTH hxlR-type" evidence="4">
    <location>
        <begin position="20"/>
        <end position="119"/>
    </location>
</feature>
<evidence type="ECO:0000313" key="5">
    <source>
        <dbReference type="EMBL" id="MBE6833393.1"/>
    </source>
</evidence>
<keyword evidence="2" id="KW-0238">DNA-binding</keyword>
<dbReference type="EMBL" id="SVNY01000003">
    <property type="protein sequence ID" value="MBE6833393.1"/>
    <property type="molecule type" value="Genomic_DNA"/>
</dbReference>
<evidence type="ECO:0000256" key="2">
    <source>
        <dbReference type="ARBA" id="ARBA00023125"/>
    </source>
</evidence>
<dbReference type="SUPFAM" id="SSF46785">
    <property type="entry name" value="Winged helix' DNA-binding domain"/>
    <property type="match status" value="1"/>
</dbReference>
<keyword evidence="1" id="KW-0805">Transcription regulation</keyword>
<dbReference type="InterPro" id="IPR002577">
    <property type="entry name" value="HTH_HxlR"/>
</dbReference>
<dbReference type="Proteomes" id="UP000754750">
    <property type="component" value="Unassembled WGS sequence"/>
</dbReference>
<evidence type="ECO:0000256" key="1">
    <source>
        <dbReference type="ARBA" id="ARBA00023015"/>
    </source>
</evidence>